<keyword evidence="6" id="KW-0809">Transit peptide</keyword>
<dbReference type="GO" id="GO:0006123">
    <property type="term" value="P:mitochondrial electron transport, cytochrome c to oxygen"/>
    <property type="evidence" value="ECO:0007669"/>
    <property type="project" value="TreeGrafter"/>
</dbReference>
<proteinExistence type="evidence at transcript level"/>
<keyword evidence="9 12" id="KW-0496">Mitochondrion</keyword>
<dbReference type="EMBL" id="KP777768">
    <property type="protein sequence ID" value="ALJ10910.1"/>
    <property type="molecule type" value="mRNA"/>
</dbReference>
<dbReference type="Pfam" id="PF02046">
    <property type="entry name" value="COX6A"/>
    <property type="match status" value="1"/>
</dbReference>
<dbReference type="InterPro" id="IPR001349">
    <property type="entry name" value="Cyt_c_oxidase_su6a"/>
</dbReference>
<evidence type="ECO:0000256" key="3">
    <source>
        <dbReference type="ARBA" id="ARBA00005553"/>
    </source>
</evidence>
<evidence type="ECO:0000256" key="2">
    <source>
        <dbReference type="ARBA" id="ARBA00004673"/>
    </source>
</evidence>
<evidence type="ECO:0000313" key="14">
    <source>
        <dbReference type="EMBL" id="ALJ10910.1"/>
    </source>
</evidence>
<evidence type="ECO:0000256" key="6">
    <source>
        <dbReference type="ARBA" id="ARBA00022946"/>
    </source>
</evidence>
<evidence type="ECO:0000256" key="13">
    <source>
        <dbReference type="SAM" id="Phobius"/>
    </source>
</evidence>
<name>A0A0P0DHM6_9ARAC</name>
<keyword evidence="7 13" id="KW-1133">Transmembrane helix</keyword>
<evidence type="ECO:0000256" key="9">
    <source>
        <dbReference type="ARBA" id="ARBA00023128"/>
    </source>
</evidence>
<evidence type="ECO:0000256" key="1">
    <source>
        <dbReference type="ARBA" id="ARBA00004434"/>
    </source>
</evidence>
<reference evidence="14" key="2">
    <citation type="submission" date="2015-02" db="EMBL/GenBank/DDBJ databases">
        <authorList>
            <person name="Chooi Y.-H."/>
        </authorList>
    </citation>
    <scope>NUCLEOTIDE SEQUENCE</scope>
</reference>
<dbReference type="AlphaFoldDB" id="A0A0P0DHM6"/>
<dbReference type="FunFam" id="4.10.95.10:FF:000001">
    <property type="entry name" value="Cytochrome c oxidase subunit 6A, mitochondrial"/>
    <property type="match status" value="1"/>
</dbReference>
<dbReference type="GO" id="GO:0016491">
    <property type="term" value="F:oxidoreductase activity"/>
    <property type="evidence" value="ECO:0007669"/>
    <property type="project" value="UniProtKB-KW"/>
</dbReference>
<reference evidence="14" key="1">
    <citation type="journal article" date="2015" name="PLoS ONE">
        <title>A Comparative Analysis of the Venom Gland Transcriptomes of the Fishing Spiders Dolomedes mizhoanus and Dolomedes sulfurous.</title>
        <authorList>
            <person name="Xu X."/>
            <person name="Wang H."/>
            <person name="Zhang F."/>
            <person name="Hu Z."/>
            <person name="Liang S."/>
            <person name="Liu Z."/>
        </authorList>
    </citation>
    <scope>NUCLEOTIDE SEQUENCE</scope>
</reference>
<keyword evidence="4 13" id="KW-0812">Transmembrane</keyword>
<dbReference type="SUPFAM" id="SSF81411">
    <property type="entry name" value="Mitochondrial cytochrome c oxidase subunit VIa"/>
    <property type="match status" value="1"/>
</dbReference>
<keyword evidence="5 12" id="KW-0999">Mitochondrion inner membrane</keyword>
<dbReference type="PROSITE" id="PS01329">
    <property type="entry name" value="COX6A"/>
    <property type="match status" value="1"/>
</dbReference>
<protein>
    <recommendedName>
        <fullName evidence="12">Cytochrome c oxidase subunit</fullName>
    </recommendedName>
    <alternativeName>
        <fullName evidence="12">Cytochrome c oxidase polypeptide VIa</fullName>
    </alternativeName>
</protein>
<evidence type="ECO:0000256" key="10">
    <source>
        <dbReference type="ARBA" id="ARBA00023136"/>
    </source>
</evidence>
<feature type="transmembrane region" description="Helical" evidence="13">
    <location>
        <begin position="37"/>
        <end position="59"/>
    </location>
</feature>
<dbReference type="PANTHER" id="PTHR11504:SF0">
    <property type="entry name" value="CYTOCHROME C OXIDASE SUBUNIT"/>
    <property type="match status" value="1"/>
</dbReference>
<accession>A0A0P0DHM6</accession>
<dbReference type="InterPro" id="IPR036418">
    <property type="entry name" value="Cyt_c_oxidase_su6a_sf"/>
</dbReference>
<keyword evidence="10 12" id="KW-0472">Membrane</keyword>
<dbReference type="GO" id="GO:0005743">
    <property type="term" value="C:mitochondrial inner membrane"/>
    <property type="evidence" value="ECO:0007669"/>
    <property type="project" value="UniProtKB-SubCell"/>
</dbReference>
<comment type="pathway">
    <text evidence="2">Energy metabolism; oxidative phosphorylation.</text>
</comment>
<dbReference type="Gene3D" id="4.10.95.10">
    <property type="entry name" value="Cytochrome c oxidase, subunit VIa"/>
    <property type="match status" value="1"/>
</dbReference>
<evidence type="ECO:0000256" key="12">
    <source>
        <dbReference type="RuleBase" id="RU004397"/>
    </source>
</evidence>
<evidence type="ECO:0000256" key="8">
    <source>
        <dbReference type="ARBA" id="ARBA00023002"/>
    </source>
</evidence>
<comment type="similarity">
    <text evidence="3 11">Belongs to the cytochrome c oxidase subunit 6A family.</text>
</comment>
<keyword evidence="8" id="KW-0560">Oxidoreductase</keyword>
<dbReference type="InterPro" id="IPR018507">
    <property type="entry name" value="Cyt_c_oxidase_su6a_CS"/>
</dbReference>
<dbReference type="PANTHER" id="PTHR11504">
    <property type="entry name" value="CYTOCHROME C OXIDASE POLYPEPTIDE VIA"/>
    <property type="match status" value="1"/>
</dbReference>
<comment type="subcellular location">
    <subcellularLocation>
        <location evidence="1">Mitochondrion inner membrane</location>
        <topology evidence="1">Single-pass membrane protein</topology>
    </subcellularLocation>
</comment>
<organism evidence="14">
    <name type="scientific">Dolomedes sulfureus</name>
    <dbReference type="NCBI Taxonomy" id="492288"/>
    <lineage>
        <taxon>Eukaryota</taxon>
        <taxon>Metazoa</taxon>
        <taxon>Ecdysozoa</taxon>
        <taxon>Arthropoda</taxon>
        <taxon>Chelicerata</taxon>
        <taxon>Arachnida</taxon>
        <taxon>Araneae</taxon>
        <taxon>Araneomorphae</taxon>
        <taxon>Entelegynae</taxon>
        <taxon>Lycosoidea</taxon>
        <taxon>Pisauridae</taxon>
        <taxon>Dolomedes</taxon>
    </lineage>
</organism>
<dbReference type="CDD" id="cd00925">
    <property type="entry name" value="Cyt_c_Oxidase_VIa"/>
    <property type="match status" value="1"/>
</dbReference>
<evidence type="ECO:0000256" key="5">
    <source>
        <dbReference type="ARBA" id="ARBA00022792"/>
    </source>
</evidence>
<evidence type="ECO:0000256" key="7">
    <source>
        <dbReference type="ARBA" id="ARBA00022989"/>
    </source>
</evidence>
<evidence type="ECO:0000256" key="11">
    <source>
        <dbReference type="RuleBase" id="RU004396"/>
    </source>
</evidence>
<dbReference type="GO" id="GO:0030234">
    <property type="term" value="F:enzyme regulator activity"/>
    <property type="evidence" value="ECO:0007669"/>
    <property type="project" value="TreeGrafter"/>
</dbReference>
<evidence type="ECO:0000256" key="4">
    <source>
        <dbReference type="ARBA" id="ARBA00022692"/>
    </source>
</evidence>
<sequence>MAALFRSVYRSFHSSVPRWNTMLHPPNPKDYESGAKLWRNLTFFVAFPAIGLCMANAYIGEKEHIEHWNAHRPEFVPYEYLAIRRKRFPWGDGNHTLFHNPRVNALPEGYEE</sequence>
<dbReference type="UniPathway" id="UPA00705"/>